<dbReference type="InterPro" id="IPR003660">
    <property type="entry name" value="HAMP_dom"/>
</dbReference>
<dbReference type="Gene3D" id="1.10.287.950">
    <property type="entry name" value="Methyl-accepting chemotaxis protein"/>
    <property type="match status" value="1"/>
</dbReference>
<protein>
    <submittedName>
        <fullName evidence="8">Methyl-accepting chemotaxis protein</fullName>
    </submittedName>
</protein>
<keyword evidence="5" id="KW-0472">Membrane</keyword>
<evidence type="ECO:0000256" key="2">
    <source>
        <dbReference type="ARBA" id="ARBA00029447"/>
    </source>
</evidence>
<dbReference type="PANTHER" id="PTHR32089:SF112">
    <property type="entry name" value="LYSOZYME-LIKE PROTEIN-RELATED"/>
    <property type="match status" value="1"/>
</dbReference>
<evidence type="ECO:0000313" key="8">
    <source>
        <dbReference type="EMBL" id="MDC7226060.1"/>
    </source>
</evidence>
<dbReference type="SMART" id="SM00283">
    <property type="entry name" value="MA"/>
    <property type="match status" value="1"/>
</dbReference>
<dbReference type="PROSITE" id="PS50111">
    <property type="entry name" value="CHEMOTAXIS_TRANSDUC_2"/>
    <property type="match status" value="1"/>
</dbReference>
<dbReference type="PROSITE" id="PS50885">
    <property type="entry name" value="HAMP"/>
    <property type="match status" value="1"/>
</dbReference>
<accession>A0AAJ1IB73</accession>
<proteinExistence type="inferred from homology"/>
<evidence type="ECO:0000259" key="6">
    <source>
        <dbReference type="PROSITE" id="PS50111"/>
    </source>
</evidence>
<organism evidence="8 9">
    <name type="scientific">Candidatus Thalassospirochaeta sargassi</name>
    <dbReference type="NCBI Taxonomy" id="3119039"/>
    <lineage>
        <taxon>Bacteria</taxon>
        <taxon>Pseudomonadati</taxon>
        <taxon>Spirochaetota</taxon>
        <taxon>Spirochaetia</taxon>
        <taxon>Spirochaetales</taxon>
        <taxon>Spirochaetaceae</taxon>
        <taxon>Candidatus Thalassospirochaeta</taxon>
    </lineage>
</organism>
<dbReference type="Pfam" id="PF00672">
    <property type="entry name" value="HAMP"/>
    <property type="match status" value="1"/>
</dbReference>
<evidence type="ECO:0000256" key="4">
    <source>
        <dbReference type="SAM" id="Coils"/>
    </source>
</evidence>
<comment type="similarity">
    <text evidence="2">Belongs to the methyl-accepting chemotaxis (MCP) protein family.</text>
</comment>
<comment type="caution">
    <text evidence="8">The sequence shown here is derived from an EMBL/GenBank/DDBJ whole genome shotgun (WGS) entry which is preliminary data.</text>
</comment>
<feature type="coiled-coil region" evidence="4">
    <location>
        <begin position="391"/>
        <end position="418"/>
    </location>
</feature>
<dbReference type="SUPFAM" id="SSF58104">
    <property type="entry name" value="Methyl-accepting chemotaxis protein (MCP) signaling domain"/>
    <property type="match status" value="1"/>
</dbReference>
<evidence type="ECO:0000256" key="5">
    <source>
        <dbReference type="SAM" id="Phobius"/>
    </source>
</evidence>
<name>A0AAJ1IB73_9SPIO</name>
<evidence type="ECO:0000313" key="9">
    <source>
        <dbReference type="Proteomes" id="UP001221217"/>
    </source>
</evidence>
<dbReference type="PANTHER" id="PTHR32089">
    <property type="entry name" value="METHYL-ACCEPTING CHEMOTAXIS PROTEIN MCPB"/>
    <property type="match status" value="1"/>
</dbReference>
<feature type="domain" description="Methyl-accepting transducer" evidence="6">
    <location>
        <begin position="411"/>
        <end position="633"/>
    </location>
</feature>
<dbReference type="AlphaFoldDB" id="A0AAJ1IB73"/>
<feature type="transmembrane region" description="Helical" evidence="5">
    <location>
        <begin position="290"/>
        <end position="313"/>
    </location>
</feature>
<dbReference type="Gene3D" id="1.10.8.500">
    <property type="entry name" value="HAMP domain in histidine kinase"/>
    <property type="match status" value="1"/>
</dbReference>
<keyword evidence="4" id="KW-0175">Coiled coil</keyword>
<reference evidence="8 9" key="1">
    <citation type="submission" date="2022-12" db="EMBL/GenBank/DDBJ databases">
        <title>Metagenome assembled genome from gulf of manar.</title>
        <authorList>
            <person name="Kohli P."/>
            <person name="Pk S."/>
            <person name="Venkata Ramana C."/>
            <person name="Sasikala C."/>
        </authorList>
    </citation>
    <scope>NUCLEOTIDE SEQUENCE [LARGE SCALE GENOMIC DNA]</scope>
    <source>
        <strain evidence="8">JB008</strain>
    </source>
</reference>
<dbReference type="EMBL" id="JAQQAL010000011">
    <property type="protein sequence ID" value="MDC7226060.1"/>
    <property type="molecule type" value="Genomic_DNA"/>
</dbReference>
<dbReference type="CDD" id="cd06225">
    <property type="entry name" value="HAMP"/>
    <property type="match status" value="1"/>
</dbReference>
<gene>
    <name evidence="8" type="ORF">PQJ61_04775</name>
</gene>
<feature type="transmembrane region" description="Helical" evidence="5">
    <location>
        <begin position="7"/>
        <end position="27"/>
    </location>
</feature>
<keyword evidence="1 3" id="KW-0807">Transducer</keyword>
<dbReference type="Pfam" id="PF00015">
    <property type="entry name" value="MCPsignal"/>
    <property type="match status" value="1"/>
</dbReference>
<keyword evidence="5" id="KW-1133">Transmembrane helix</keyword>
<dbReference type="Proteomes" id="UP001221217">
    <property type="component" value="Unassembled WGS sequence"/>
</dbReference>
<dbReference type="SMART" id="SM00304">
    <property type="entry name" value="HAMP"/>
    <property type="match status" value="1"/>
</dbReference>
<evidence type="ECO:0000256" key="1">
    <source>
        <dbReference type="ARBA" id="ARBA00023224"/>
    </source>
</evidence>
<dbReference type="GO" id="GO:0007165">
    <property type="term" value="P:signal transduction"/>
    <property type="evidence" value="ECO:0007669"/>
    <property type="project" value="UniProtKB-KW"/>
</dbReference>
<evidence type="ECO:0000256" key="3">
    <source>
        <dbReference type="PROSITE-ProRule" id="PRU00284"/>
    </source>
</evidence>
<keyword evidence="5" id="KW-0812">Transmembrane</keyword>
<dbReference type="InterPro" id="IPR004089">
    <property type="entry name" value="MCPsignal_dom"/>
</dbReference>
<sequence>MKIIYKLLFPVILLLIIAVASVSLIGYSNMKKTIEASMYSATEGTLNDILFEQETIDNITNALKNSLNINYLRIARSLAETINSDPRYLEPEELTILAEKVGVDEIHVANENGILVTGNVPGFFGFDYSSGDQARPFLQLLEDPSNEFVQEPTMRDADNVLFQYIGVSLGEEKGFLQIGVQPRELQNLIETSNLQSSIDGFHYEHGAYTYVLDPDEKICTHHVNHDLIGYDMSALDFTMKIFEMKNGKFTYVWGDEEIFAYFSTTPSGIIVAAVPTSSYYETLIPVRNALFISSFGAVIILLSIMVFLIRLIFRPLGRIQESLSEIAAGNADLTKRLDVSSRDEIGLVAANFNGFMEKQQELISGIQAAVNQTDIIKDRILEGVNGAVHSMSDINNTIANAEVKLNQLNEKVNDNASAMVQVSSNTDSFDNMISTQASMVEESTAAITEMIASLNSVGSITKSKQQSTLILKETADKGRKQIDETSSRFAEVADKVSSIQEMADTINGIASQTNLLSMNAAIEAAHAGDAGKGFAVVAEEIRKLAETSAASSDAISKLIAEITDGITGTADNISITLKTFDSISNEVESTVNAFMEIESSVSELTIGGKQIMTSTEEINNVTAEVKNSSAEINNGIDSSNKALHVIKDNSFEVKAGIKQISDKSENVTETMNTLAGISEELKDIAADLAARFNQFKTE</sequence>
<dbReference type="Gene3D" id="3.30.450.20">
    <property type="entry name" value="PAS domain"/>
    <property type="match status" value="1"/>
</dbReference>
<evidence type="ECO:0000259" key="7">
    <source>
        <dbReference type="PROSITE" id="PS50885"/>
    </source>
</evidence>
<feature type="domain" description="HAMP" evidence="7">
    <location>
        <begin position="310"/>
        <end position="364"/>
    </location>
</feature>
<dbReference type="GO" id="GO:0016020">
    <property type="term" value="C:membrane"/>
    <property type="evidence" value="ECO:0007669"/>
    <property type="project" value="InterPro"/>
</dbReference>